<sequence>MCEMNGKNKKLARGWSWLLVLLWMALIFYFSQQVQQQSWNLSYTVLGISIQAIKISQVIIMIGLAGFVIIKLKKRGVTIGIKEFTFIFITAYLLYLLSIGVRQALVPPDLHHFIRKNAHFFIYLILGILVKYALNSSGIKGVKAIGIGLLICVGYAFSDEAHQLLVPGRGGQLSDVVIDSWGAGLGIALHILAVKFFSLREKNKLLETN</sequence>
<name>A0A1N6HEK5_9LACT</name>
<feature type="transmembrane region" description="Helical" evidence="1">
    <location>
        <begin position="117"/>
        <end position="134"/>
    </location>
</feature>
<dbReference type="eggNOG" id="COG5652">
    <property type="taxonomic scope" value="Bacteria"/>
</dbReference>
<evidence type="ECO:0000256" key="1">
    <source>
        <dbReference type="SAM" id="Phobius"/>
    </source>
</evidence>
<organism evidence="3 4">
    <name type="scientific">Carnobacterium alterfunditum</name>
    <dbReference type="NCBI Taxonomy" id="28230"/>
    <lineage>
        <taxon>Bacteria</taxon>
        <taxon>Bacillati</taxon>
        <taxon>Bacillota</taxon>
        <taxon>Bacilli</taxon>
        <taxon>Lactobacillales</taxon>
        <taxon>Carnobacteriaceae</taxon>
        <taxon>Carnobacterium</taxon>
    </lineage>
</organism>
<dbReference type="Pfam" id="PF04892">
    <property type="entry name" value="VanZ"/>
    <property type="match status" value="1"/>
</dbReference>
<protein>
    <submittedName>
        <fullName evidence="3">VanZ like family protein</fullName>
    </submittedName>
</protein>
<gene>
    <name evidence="3" type="ORF">SAMN05878443_1807</name>
</gene>
<dbReference type="NCBIfam" id="NF037970">
    <property type="entry name" value="vanZ_1"/>
    <property type="match status" value="1"/>
</dbReference>
<keyword evidence="4" id="KW-1185">Reference proteome</keyword>
<keyword evidence="1" id="KW-0472">Membrane</keyword>
<feature type="transmembrane region" description="Helical" evidence="1">
    <location>
        <begin position="141"/>
        <end position="158"/>
    </location>
</feature>
<feature type="transmembrane region" description="Helical" evidence="1">
    <location>
        <begin position="50"/>
        <end position="72"/>
    </location>
</feature>
<dbReference type="AlphaFoldDB" id="A0A1N6HEK5"/>
<dbReference type="EMBL" id="FSRN01000001">
    <property type="protein sequence ID" value="SIO18173.1"/>
    <property type="molecule type" value="Genomic_DNA"/>
</dbReference>
<feature type="domain" description="VanZ-like" evidence="2">
    <location>
        <begin position="17"/>
        <end position="192"/>
    </location>
</feature>
<feature type="transmembrane region" description="Helical" evidence="1">
    <location>
        <begin position="178"/>
        <end position="197"/>
    </location>
</feature>
<accession>A0A1N6HEK5</accession>
<dbReference type="Proteomes" id="UP000184758">
    <property type="component" value="Unassembled WGS sequence"/>
</dbReference>
<feature type="transmembrane region" description="Helical" evidence="1">
    <location>
        <begin position="84"/>
        <end position="105"/>
    </location>
</feature>
<dbReference type="PIRSF" id="PIRSF019083">
    <property type="entry name" value="UCP019083_VanZ"/>
    <property type="match status" value="1"/>
</dbReference>
<evidence type="ECO:0000313" key="3">
    <source>
        <dbReference type="EMBL" id="SIO18173.1"/>
    </source>
</evidence>
<evidence type="ECO:0000313" key="4">
    <source>
        <dbReference type="Proteomes" id="UP000184758"/>
    </source>
</evidence>
<dbReference type="OrthoDB" id="291892at2"/>
<keyword evidence="1" id="KW-1133">Transmembrane helix</keyword>
<keyword evidence="1" id="KW-0812">Transmembrane</keyword>
<evidence type="ECO:0000259" key="2">
    <source>
        <dbReference type="Pfam" id="PF04892"/>
    </source>
</evidence>
<reference evidence="4" key="1">
    <citation type="submission" date="2016-11" db="EMBL/GenBank/DDBJ databases">
        <authorList>
            <person name="Varghese N."/>
            <person name="Submissions S."/>
        </authorList>
    </citation>
    <scope>NUCLEOTIDE SEQUENCE [LARGE SCALE GENOMIC DNA]</scope>
    <source>
        <strain evidence="4">313</strain>
    </source>
</reference>
<dbReference type="InterPro" id="IPR016747">
    <property type="entry name" value="Phosphotransbutyrylase"/>
</dbReference>
<dbReference type="InterPro" id="IPR006976">
    <property type="entry name" value="VanZ-like"/>
</dbReference>
<proteinExistence type="predicted"/>
<feature type="transmembrane region" description="Helical" evidence="1">
    <location>
        <begin position="12"/>
        <end position="30"/>
    </location>
</feature>